<reference evidence="2 3" key="1">
    <citation type="submission" date="2016-11" db="EMBL/GenBank/DDBJ databases">
        <title>Complete genome sequence of thermophilic cyanobacteria strain Synechococcus sp. PCC6715.</title>
        <authorList>
            <person name="Tang J."/>
            <person name="Daroch M."/>
            <person name="Liang Y."/>
            <person name="Jiang D."/>
            <person name="Shah M."/>
        </authorList>
    </citation>
    <scope>NUCLEOTIDE SEQUENCE [LARGE SCALE GENOMIC DNA]</scope>
    <source>
        <strain evidence="2 3">PCC 6715</strain>
    </source>
</reference>
<proteinExistence type="predicted"/>
<dbReference type="EMBL" id="CP018092">
    <property type="protein sequence ID" value="ATS19340.1"/>
    <property type="molecule type" value="Genomic_DNA"/>
</dbReference>
<reference evidence="3" key="2">
    <citation type="journal article" date="2022" name="Front. Microbiol.">
        <title>Comparative Genomic Analysis Revealed Distinct Molecular Components and Organization of CO2-Concentrating Mechanism in Thermophilic Cyanobacteria.</title>
        <authorList>
            <person name="Tang J."/>
            <person name="Zhou H."/>
            <person name="Yao D."/>
            <person name="Riaz S."/>
            <person name="You D."/>
            <person name="Klepacz-Smolka A."/>
            <person name="Daroch M."/>
        </authorList>
    </citation>
    <scope>NUCLEOTIDE SEQUENCE [LARGE SCALE GENOMIC DNA]</scope>
    <source>
        <strain evidence="3">PCC 6715</strain>
    </source>
</reference>
<keyword evidence="1" id="KW-0472">Membrane</keyword>
<sequence length="91" mass="10475">MALWLSSLLWALQPILVPLCFCGAWLLLALLAWNLWRFFQEGLAIAQRMHKIPCSQCRFFSGDYRLKCSLHPDWAATEAAIHCPDYDIHNG</sequence>
<name>A0A2D2Q495_PARLV</name>
<organism evidence="2 3">
    <name type="scientific">Parathermosynechococcus lividus PCC 6715</name>
    <dbReference type="NCBI Taxonomy" id="1917166"/>
    <lineage>
        <taxon>Bacteria</taxon>
        <taxon>Bacillati</taxon>
        <taxon>Cyanobacteriota</taxon>
        <taxon>Cyanophyceae</taxon>
        <taxon>Acaryochloridales</taxon>
        <taxon>Thermosynechococcaceae</taxon>
        <taxon>Parathermosynechococcus</taxon>
    </lineage>
</organism>
<protein>
    <submittedName>
        <fullName evidence="2">Uncharacterized protein</fullName>
    </submittedName>
</protein>
<gene>
    <name evidence="2" type="ORF">BRW62_12055</name>
</gene>
<keyword evidence="3" id="KW-1185">Reference proteome</keyword>
<dbReference type="AlphaFoldDB" id="A0A2D2Q495"/>
<dbReference type="OrthoDB" id="514667at2"/>
<keyword evidence="1" id="KW-0812">Transmembrane</keyword>
<evidence type="ECO:0000256" key="1">
    <source>
        <dbReference type="SAM" id="Phobius"/>
    </source>
</evidence>
<keyword evidence="1" id="KW-1133">Transmembrane helix</keyword>
<feature type="transmembrane region" description="Helical" evidence="1">
    <location>
        <begin position="15"/>
        <end position="39"/>
    </location>
</feature>
<dbReference type="KEGG" id="slw:BRW62_12055"/>
<accession>A0A2D2Q495</accession>
<evidence type="ECO:0000313" key="3">
    <source>
        <dbReference type="Proteomes" id="UP000231057"/>
    </source>
</evidence>
<evidence type="ECO:0000313" key="2">
    <source>
        <dbReference type="EMBL" id="ATS19340.1"/>
    </source>
</evidence>
<dbReference type="Proteomes" id="UP000231057">
    <property type="component" value="Chromosome"/>
</dbReference>
<dbReference type="RefSeq" id="WP_099799676.1">
    <property type="nucleotide sequence ID" value="NZ_CP018092.1"/>
</dbReference>